<dbReference type="CDD" id="cd06587">
    <property type="entry name" value="VOC"/>
    <property type="match status" value="1"/>
</dbReference>
<dbReference type="Proteomes" id="UP000186132">
    <property type="component" value="Unassembled WGS sequence"/>
</dbReference>
<evidence type="ECO:0000313" key="2">
    <source>
        <dbReference type="EMBL" id="SHF56256.1"/>
    </source>
</evidence>
<feature type="domain" description="VOC" evidence="1">
    <location>
        <begin position="2"/>
        <end position="116"/>
    </location>
</feature>
<dbReference type="PROSITE" id="PS51819">
    <property type="entry name" value="VOC"/>
    <property type="match status" value="1"/>
</dbReference>
<dbReference type="EMBL" id="FQVU01000001">
    <property type="protein sequence ID" value="SHF56256.1"/>
    <property type="molecule type" value="Genomic_DNA"/>
</dbReference>
<dbReference type="STRING" id="1206085.SAMN05443575_0300"/>
<dbReference type="AlphaFoldDB" id="A0A1M5CNL9"/>
<dbReference type="InterPro" id="IPR041581">
    <property type="entry name" value="Glyoxalase_6"/>
</dbReference>
<name>A0A1M5CNL9_9ACTN</name>
<dbReference type="Gene3D" id="3.10.180.10">
    <property type="entry name" value="2,3-Dihydroxybiphenyl 1,2-Dioxygenase, domain 1"/>
    <property type="match status" value="1"/>
</dbReference>
<reference evidence="2 3" key="1">
    <citation type="submission" date="2016-11" db="EMBL/GenBank/DDBJ databases">
        <authorList>
            <person name="Jaros S."/>
            <person name="Januszkiewicz K."/>
            <person name="Wedrychowicz H."/>
        </authorList>
    </citation>
    <scope>NUCLEOTIDE SEQUENCE [LARGE SCALE GENOMIC DNA]</scope>
    <source>
        <strain evidence="2 3">DSM 45627</strain>
    </source>
</reference>
<evidence type="ECO:0000313" key="3">
    <source>
        <dbReference type="Proteomes" id="UP000186132"/>
    </source>
</evidence>
<dbReference type="InterPro" id="IPR029068">
    <property type="entry name" value="Glyas_Bleomycin-R_OHBP_Dase"/>
</dbReference>
<proteinExistence type="predicted"/>
<keyword evidence="3" id="KW-1185">Reference proteome</keyword>
<gene>
    <name evidence="2" type="ORF">SAMN05443575_0300</name>
</gene>
<organism evidence="2 3">
    <name type="scientific">Jatrophihabitans endophyticus</name>
    <dbReference type="NCBI Taxonomy" id="1206085"/>
    <lineage>
        <taxon>Bacteria</taxon>
        <taxon>Bacillati</taxon>
        <taxon>Actinomycetota</taxon>
        <taxon>Actinomycetes</taxon>
        <taxon>Jatrophihabitantales</taxon>
        <taxon>Jatrophihabitantaceae</taxon>
        <taxon>Jatrophihabitans</taxon>
    </lineage>
</organism>
<evidence type="ECO:0000259" key="1">
    <source>
        <dbReference type="PROSITE" id="PS51819"/>
    </source>
</evidence>
<dbReference type="PANTHER" id="PTHR35908">
    <property type="entry name" value="HYPOTHETICAL FUSION PROTEIN"/>
    <property type="match status" value="1"/>
</dbReference>
<dbReference type="PANTHER" id="PTHR35908:SF1">
    <property type="entry name" value="CONSERVED PROTEIN"/>
    <property type="match status" value="1"/>
</dbReference>
<protein>
    <recommendedName>
        <fullName evidence="1">VOC domain-containing protein</fullName>
    </recommendedName>
</protein>
<sequence length="125" mass="13639">MTMRNIAVDCADPYELATFWSSVVGRPLLDEDEPGDPEAVIVMPSGPALFFQRVPEPKVGKNRLHVCLTAEDTVQADVDRLVGLGARLVQDRRTPDGRGWVVLADPEGNEFCVLRGPGDPDPTRA</sequence>
<dbReference type="Pfam" id="PF18029">
    <property type="entry name" value="Glyoxalase_6"/>
    <property type="match status" value="1"/>
</dbReference>
<accession>A0A1M5CNL9</accession>
<dbReference type="SUPFAM" id="SSF54593">
    <property type="entry name" value="Glyoxalase/Bleomycin resistance protein/Dihydroxybiphenyl dioxygenase"/>
    <property type="match status" value="1"/>
</dbReference>
<dbReference type="InterPro" id="IPR037523">
    <property type="entry name" value="VOC_core"/>
</dbReference>